<proteinExistence type="inferred from homology"/>
<organism evidence="7 8">
    <name type="scientific">Corallococcus carmarthensis</name>
    <dbReference type="NCBI Taxonomy" id="2316728"/>
    <lineage>
        <taxon>Bacteria</taxon>
        <taxon>Pseudomonadati</taxon>
        <taxon>Myxococcota</taxon>
        <taxon>Myxococcia</taxon>
        <taxon>Myxococcales</taxon>
        <taxon>Cystobacterineae</taxon>
        <taxon>Myxococcaceae</taxon>
        <taxon>Corallococcus</taxon>
    </lineage>
</organism>
<comment type="similarity">
    <text evidence="1 4">Belongs to the PstS family.</text>
</comment>
<sequence length="274" mass="28960">MKKTLLSSFVAFGLAVLPLTAQAGTVTVKGSDTMVILAQRWAEAFMKKNPATKIQVTGGGSGTGLAALQNGTTDIAMSSREIKEAEEEKLRARYNTPPSSVAVAKDGVTFYVNESNKVDALSVEQLKDIYLGDTTSWKAVGGADAPIVLYSRENSSGTYVFVKDTVLGGDDFASAAQTLPGTAAVVNAVSKEKNGIGYGGAAYAKGIKELKVKKGNEAFAPTAENVKSGKYPLSRELFFYLRNKPSGEAKAFIDFTLSAEGQAIVTQVGYFPVK</sequence>
<dbReference type="Pfam" id="PF12849">
    <property type="entry name" value="PBP_like_2"/>
    <property type="match status" value="1"/>
</dbReference>
<evidence type="ECO:0000256" key="1">
    <source>
        <dbReference type="ARBA" id="ARBA00008725"/>
    </source>
</evidence>
<dbReference type="Gene3D" id="3.40.190.10">
    <property type="entry name" value="Periplasmic binding protein-like II"/>
    <property type="match status" value="2"/>
</dbReference>
<evidence type="ECO:0000256" key="5">
    <source>
        <dbReference type="SAM" id="Coils"/>
    </source>
</evidence>
<protein>
    <recommendedName>
        <fullName evidence="4">Phosphate-binding protein</fullName>
    </recommendedName>
</protein>
<dbReference type="AlphaFoldDB" id="A0A3A8KAY2"/>
<evidence type="ECO:0000259" key="6">
    <source>
        <dbReference type="Pfam" id="PF12849"/>
    </source>
</evidence>
<dbReference type="PANTHER" id="PTHR30570:SF1">
    <property type="entry name" value="PHOSPHATE-BINDING PROTEIN PSTS"/>
    <property type="match status" value="1"/>
</dbReference>
<keyword evidence="3 4" id="KW-0732">Signal</keyword>
<reference evidence="8" key="1">
    <citation type="submission" date="2018-09" db="EMBL/GenBank/DDBJ databases">
        <authorList>
            <person name="Livingstone P.G."/>
            <person name="Whitworth D.E."/>
        </authorList>
    </citation>
    <scope>NUCLEOTIDE SEQUENCE [LARGE SCALE GENOMIC DNA]</scope>
    <source>
        <strain evidence="8">CA043D</strain>
    </source>
</reference>
<keyword evidence="5" id="KW-0175">Coiled coil</keyword>
<feature type="coiled-coil region" evidence="5">
    <location>
        <begin position="68"/>
        <end position="95"/>
    </location>
</feature>
<name>A0A3A8KAY2_9BACT</name>
<feature type="chain" id="PRO_5027159323" description="Phosphate-binding protein" evidence="4">
    <location>
        <begin position="24"/>
        <end position="274"/>
    </location>
</feature>
<dbReference type="GO" id="GO:0006817">
    <property type="term" value="P:phosphate ion transport"/>
    <property type="evidence" value="ECO:0007669"/>
    <property type="project" value="UniProtKB-UniRule"/>
</dbReference>
<dbReference type="SUPFAM" id="SSF53850">
    <property type="entry name" value="Periplasmic binding protein-like II"/>
    <property type="match status" value="1"/>
</dbReference>
<feature type="domain" description="PBP" evidence="6">
    <location>
        <begin position="21"/>
        <end position="260"/>
    </location>
</feature>
<dbReference type="CDD" id="cd13653">
    <property type="entry name" value="PBP2_phosphate_like_1"/>
    <property type="match status" value="1"/>
</dbReference>
<dbReference type="PANTHER" id="PTHR30570">
    <property type="entry name" value="PERIPLASMIC PHOSPHATE BINDING COMPONENT OF PHOSPHATE ABC TRANSPORTER"/>
    <property type="match status" value="1"/>
</dbReference>
<keyword evidence="4" id="KW-0592">Phosphate transport</keyword>
<evidence type="ECO:0000313" key="7">
    <source>
        <dbReference type="EMBL" id="RKH01495.1"/>
    </source>
</evidence>
<dbReference type="GO" id="GO:0042301">
    <property type="term" value="F:phosphate ion binding"/>
    <property type="evidence" value="ECO:0007669"/>
    <property type="project" value="UniProtKB-UniRule"/>
</dbReference>
<evidence type="ECO:0000313" key="8">
    <source>
        <dbReference type="Proteomes" id="UP000268313"/>
    </source>
</evidence>
<dbReference type="Proteomes" id="UP000268313">
    <property type="component" value="Unassembled WGS sequence"/>
</dbReference>
<comment type="function">
    <text evidence="4">Involved in the system for phosphate transport across the cytoplasmic membrane.</text>
</comment>
<accession>A0A3A8KAY2</accession>
<dbReference type="RefSeq" id="WP_120604144.1">
    <property type="nucleotide sequence ID" value="NZ_RAWE01000070.1"/>
</dbReference>
<dbReference type="InterPro" id="IPR011862">
    <property type="entry name" value="Phos-bd"/>
</dbReference>
<dbReference type="NCBIfam" id="TIGR02136">
    <property type="entry name" value="ptsS_2"/>
    <property type="match status" value="1"/>
</dbReference>
<gene>
    <name evidence="7" type="ORF">D7X32_19925</name>
</gene>
<evidence type="ECO:0000256" key="3">
    <source>
        <dbReference type="ARBA" id="ARBA00022729"/>
    </source>
</evidence>
<keyword evidence="8" id="KW-1185">Reference proteome</keyword>
<evidence type="ECO:0000256" key="2">
    <source>
        <dbReference type="ARBA" id="ARBA00022448"/>
    </source>
</evidence>
<dbReference type="EMBL" id="RAWE01000070">
    <property type="protein sequence ID" value="RKH01495.1"/>
    <property type="molecule type" value="Genomic_DNA"/>
</dbReference>
<feature type="signal peptide" evidence="4">
    <location>
        <begin position="1"/>
        <end position="23"/>
    </location>
</feature>
<dbReference type="InterPro" id="IPR050811">
    <property type="entry name" value="Phosphate_ABC_transporter"/>
</dbReference>
<keyword evidence="2 4" id="KW-0813">Transport</keyword>
<evidence type="ECO:0000256" key="4">
    <source>
        <dbReference type="RuleBase" id="RU367119"/>
    </source>
</evidence>
<dbReference type="OrthoDB" id="9783488at2"/>
<dbReference type="InterPro" id="IPR024370">
    <property type="entry name" value="PBP_domain"/>
</dbReference>
<comment type="caution">
    <text evidence="7">The sequence shown here is derived from an EMBL/GenBank/DDBJ whole genome shotgun (WGS) entry which is preliminary data.</text>
</comment>